<sequence>MFHPLIRCAARLSKPTIRHATASPIRNALASPLRSHNLSALRQSSRIIRHASSKPAPKPALVSPITLTPKPTGDSKPASPKPSPNAPGQNASQLNADGTYPSRILLYYAGKRTVYLGTLKLYAVLLFSYCSLIVAPPLFGQDNADVLGKLGLDNAGVPGWVVPAAIVGGSLVPLVLFQWLSPPYVTHIYTTLPTWATATKSNLFSYLSRLPKDATLEMATIRWFGRPKLTKVTVGDLEFKRARMGCVNTISRARLGDKEQMFYVDWRKSPATVPEPEAVGEVAKAVKKWQDERLALEAEQLAANKKKLGWKQ</sequence>
<dbReference type="AlphaFoldDB" id="U4KU67"/>
<accession>U4KU67</accession>
<feature type="region of interest" description="Disordered" evidence="1">
    <location>
        <begin position="48"/>
        <end position="95"/>
    </location>
</feature>
<protein>
    <submittedName>
        <fullName evidence="3">Uncharacterized protein</fullName>
    </submittedName>
</protein>
<proteinExistence type="predicted"/>
<dbReference type="OrthoDB" id="2386090at2759"/>
<reference evidence="3 4" key="1">
    <citation type="journal article" date="2013" name="PLoS Genet.">
        <title>The genome and development-dependent transcriptomes of Pyronema confluens: a window into fungal evolution.</title>
        <authorList>
            <person name="Traeger S."/>
            <person name="Altegoer F."/>
            <person name="Freitag M."/>
            <person name="Gabaldon T."/>
            <person name="Kempken F."/>
            <person name="Kumar A."/>
            <person name="Marcet-Houben M."/>
            <person name="Poggeler S."/>
            <person name="Stajich J.E."/>
            <person name="Nowrousian M."/>
        </authorList>
    </citation>
    <scope>NUCLEOTIDE SEQUENCE [LARGE SCALE GENOMIC DNA]</scope>
    <source>
        <strain evidence="4">CBS 100304</strain>
        <tissue evidence="3">Vegetative mycelium</tissue>
    </source>
</reference>
<dbReference type="OMA" id="RITMIAC"/>
<feature type="transmembrane region" description="Helical" evidence="2">
    <location>
        <begin position="160"/>
        <end position="180"/>
    </location>
</feature>
<keyword evidence="2" id="KW-1133">Transmembrane helix</keyword>
<keyword evidence="2" id="KW-0472">Membrane</keyword>
<evidence type="ECO:0000313" key="4">
    <source>
        <dbReference type="Proteomes" id="UP000018144"/>
    </source>
</evidence>
<dbReference type="EMBL" id="HF935124">
    <property type="protein sequence ID" value="CCX04220.1"/>
    <property type="molecule type" value="Genomic_DNA"/>
</dbReference>
<evidence type="ECO:0000256" key="1">
    <source>
        <dbReference type="SAM" id="MobiDB-lite"/>
    </source>
</evidence>
<keyword evidence="4" id="KW-1185">Reference proteome</keyword>
<organism evidence="3 4">
    <name type="scientific">Pyronema omphalodes (strain CBS 100304)</name>
    <name type="common">Pyronema confluens</name>
    <dbReference type="NCBI Taxonomy" id="1076935"/>
    <lineage>
        <taxon>Eukaryota</taxon>
        <taxon>Fungi</taxon>
        <taxon>Dikarya</taxon>
        <taxon>Ascomycota</taxon>
        <taxon>Pezizomycotina</taxon>
        <taxon>Pezizomycetes</taxon>
        <taxon>Pezizales</taxon>
        <taxon>Pyronemataceae</taxon>
        <taxon>Pyronema</taxon>
    </lineage>
</organism>
<feature type="transmembrane region" description="Helical" evidence="2">
    <location>
        <begin position="121"/>
        <end position="140"/>
    </location>
</feature>
<keyword evidence="2" id="KW-0812">Transmembrane</keyword>
<evidence type="ECO:0000256" key="2">
    <source>
        <dbReference type="SAM" id="Phobius"/>
    </source>
</evidence>
<evidence type="ECO:0000313" key="3">
    <source>
        <dbReference type="EMBL" id="CCX04220.1"/>
    </source>
</evidence>
<dbReference type="eggNOG" id="ENOG502SB6P">
    <property type="taxonomic scope" value="Eukaryota"/>
</dbReference>
<dbReference type="Proteomes" id="UP000018144">
    <property type="component" value="Unassembled WGS sequence"/>
</dbReference>
<name>U4KU67_PYROM</name>
<gene>
    <name evidence="3" type="ORF">PCON_07826</name>
</gene>